<dbReference type="PANTHER" id="PTHR11319">
    <property type="entry name" value="G PROTEIN-COUPLED RECEPTOR-RELATED"/>
    <property type="match status" value="1"/>
</dbReference>
<dbReference type="Proteomes" id="UP000008680">
    <property type="component" value="Chromosome"/>
</dbReference>
<feature type="compositionally biased region" description="Basic and acidic residues" evidence="8">
    <location>
        <begin position="402"/>
        <end position="416"/>
    </location>
</feature>
<dbReference type="AlphaFoldDB" id="D3E406"/>
<evidence type="ECO:0000313" key="11">
    <source>
        <dbReference type="Proteomes" id="UP000008680"/>
    </source>
</evidence>
<dbReference type="OrthoDB" id="78475at2157"/>
<protein>
    <submittedName>
        <fullName evidence="10">Adhesin-like protein</fullName>
    </submittedName>
</protein>
<dbReference type="GeneID" id="59558473"/>
<dbReference type="PATRIC" id="fig|634498.28.peg.1421"/>
<dbReference type="InterPro" id="IPR003368">
    <property type="entry name" value="POMP_repeat"/>
</dbReference>
<evidence type="ECO:0000256" key="7">
    <source>
        <dbReference type="ARBA" id="ARBA00023237"/>
    </source>
</evidence>
<dbReference type="PANTHER" id="PTHR11319:SF35">
    <property type="entry name" value="OUTER MEMBRANE PROTEIN PMPC-RELATED"/>
    <property type="match status" value="1"/>
</dbReference>
<dbReference type="EMBL" id="CP001719">
    <property type="protein sequence ID" value="ADC47267.1"/>
    <property type="molecule type" value="Genomic_DNA"/>
</dbReference>
<evidence type="ECO:0000313" key="10">
    <source>
        <dbReference type="EMBL" id="ADC47267.1"/>
    </source>
</evidence>
<dbReference type="KEGG" id="mru:mru_1417"/>
<dbReference type="GO" id="GO:0005576">
    <property type="term" value="C:extracellular region"/>
    <property type="evidence" value="ECO:0007669"/>
    <property type="project" value="UniProtKB-SubCell"/>
</dbReference>
<gene>
    <name evidence="10" type="ordered locus">mru_1417</name>
</gene>
<dbReference type="HOGENOM" id="CLU_544704_0_0_2"/>
<evidence type="ECO:0000256" key="2">
    <source>
        <dbReference type="ARBA" id="ARBA00004442"/>
    </source>
</evidence>
<keyword evidence="4" id="KW-0964">Secreted</keyword>
<evidence type="ECO:0000256" key="1">
    <source>
        <dbReference type="ARBA" id="ARBA00004196"/>
    </source>
</evidence>
<dbReference type="RefSeq" id="WP_012956216.1">
    <property type="nucleotide sequence ID" value="NC_013790.1"/>
</dbReference>
<keyword evidence="9" id="KW-0812">Transmembrane</keyword>
<proteinExistence type="predicted"/>
<evidence type="ECO:0000256" key="6">
    <source>
        <dbReference type="ARBA" id="ARBA00023136"/>
    </source>
</evidence>
<keyword evidence="5" id="KW-0732">Signal</keyword>
<keyword evidence="9" id="KW-1133">Transmembrane helix</keyword>
<feature type="compositionally biased region" description="Low complexity" evidence="8">
    <location>
        <begin position="381"/>
        <end position="392"/>
    </location>
</feature>
<dbReference type="eggNOG" id="arCOG02555">
    <property type="taxonomic scope" value="Archaea"/>
</dbReference>
<dbReference type="InterPro" id="IPR011050">
    <property type="entry name" value="Pectin_lyase_fold/virulence"/>
</dbReference>
<dbReference type="SUPFAM" id="SSF51126">
    <property type="entry name" value="Pectin lyase-like"/>
    <property type="match status" value="1"/>
</dbReference>
<keyword evidence="7" id="KW-0998">Cell outer membrane</keyword>
<keyword evidence="11" id="KW-1185">Reference proteome</keyword>
<comment type="subcellular location">
    <subcellularLocation>
        <location evidence="1">Cell envelope</location>
    </subcellularLocation>
    <subcellularLocation>
        <location evidence="2">Cell outer membrane</location>
    </subcellularLocation>
    <subcellularLocation>
        <location evidence="3">Secreted</location>
    </subcellularLocation>
</comment>
<sequence>MEENPIDFKDNSINSKALKDSDYEHASDELSQDLYNRIINAKENEIILIEPGTYKIHKVHLTKNITLQGTGDPREVIIDGEQLGSVFFINDINVTAQFYNLTIINGLSDNFGGGICIETGNTYVDNCIFINNTALNITNGGAISNYGNETNRSYLFINNSLFIGNHADHDGGAVTTCYAISDIYNSVFINNSAVRDGGAIRVSVYGYGNVQDCIFIGNHADEWAGAYYSWAGNSSIDRCIFLNNTAGTNGGAVMVSGSLNLTNSLIVNNTGGETGGSFYIQQPMFDAKTVINVNNNIITNNSSPLGKEIFVKWNATQLLFPNFNNNDWGDEDPTGPDVVDPNNVSDRIIPERTKRITVLYDKLNWGLLDRYTDVLDDYYGKSSSSDSKANSDTKTNSSGLKFDTENKTNDDSKEEQGSILNNSNGFALLNHNNSSSSNSTAGGGLEKKDNSTFVSPKDYQKMVELFEDNPSASKSTDIRYFAVLAFILLVFLVGLARKRK</sequence>
<name>D3E406_METRM</name>
<dbReference type="STRING" id="634498.mru_1417"/>
<evidence type="ECO:0000256" key="3">
    <source>
        <dbReference type="ARBA" id="ARBA00004613"/>
    </source>
</evidence>
<feature type="transmembrane region" description="Helical" evidence="9">
    <location>
        <begin position="478"/>
        <end position="496"/>
    </location>
</feature>
<evidence type="ECO:0000256" key="8">
    <source>
        <dbReference type="SAM" id="MobiDB-lite"/>
    </source>
</evidence>
<evidence type="ECO:0000256" key="9">
    <source>
        <dbReference type="SAM" id="Phobius"/>
    </source>
</evidence>
<evidence type="ECO:0000256" key="4">
    <source>
        <dbReference type="ARBA" id="ARBA00022525"/>
    </source>
</evidence>
<feature type="region of interest" description="Disordered" evidence="8">
    <location>
        <begin position="381"/>
        <end position="450"/>
    </location>
</feature>
<dbReference type="Pfam" id="PF02415">
    <property type="entry name" value="Chlam_PMP"/>
    <property type="match status" value="2"/>
</dbReference>
<organism evidence="10 11">
    <name type="scientific">Methanobrevibacter ruminantium (strain ATCC 35063 / DSM 1093 / JCM 13430 / OCM 146 / M1)</name>
    <name type="common">Methanobacterium ruminantium</name>
    <dbReference type="NCBI Taxonomy" id="634498"/>
    <lineage>
        <taxon>Archaea</taxon>
        <taxon>Methanobacteriati</taxon>
        <taxon>Methanobacteriota</taxon>
        <taxon>Methanomada group</taxon>
        <taxon>Methanobacteria</taxon>
        <taxon>Methanobacteriales</taxon>
        <taxon>Methanobacteriaceae</taxon>
        <taxon>Methanobrevibacter</taxon>
    </lineage>
</organism>
<evidence type="ECO:0000256" key="5">
    <source>
        <dbReference type="ARBA" id="ARBA00022729"/>
    </source>
</evidence>
<accession>D3E406</accession>
<reference evidence="10 11" key="1">
    <citation type="journal article" date="2010" name="PLoS ONE">
        <title>The genome sequence of the rumen methanogen Methanobrevibacter ruminantium reveals new possibilities for controlling ruminant methane emissions.</title>
        <authorList>
            <person name="Leahy S.C."/>
            <person name="Kelly W.J."/>
            <person name="Altermann E."/>
            <person name="Ronimus R.S."/>
            <person name="Yeoman C.J."/>
            <person name="Pacheco D.M."/>
            <person name="Li D."/>
            <person name="Kong Z."/>
            <person name="McTavish S."/>
            <person name="Sang C."/>
            <person name="Lambie S.C."/>
            <person name="Janssen P.H."/>
            <person name="Dey D."/>
            <person name="Attwood G.T."/>
        </authorList>
    </citation>
    <scope>NUCLEOTIDE SEQUENCE [LARGE SCALE GENOMIC DNA]</scope>
    <source>
        <strain evidence="11">ATCC 35063 / DSM 1093 / JCM 13430 / OCM 146 / M1</strain>
    </source>
</reference>
<keyword evidence="6 9" id="KW-0472">Membrane</keyword>